<dbReference type="InterPro" id="IPR025199">
    <property type="entry name" value="FtsK_4TM"/>
</dbReference>
<dbReference type="AlphaFoldDB" id="A0A7V5RQJ1"/>
<evidence type="ECO:0000256" key="14">
    <source>
        <dbReference type="PROSITE-ProRule" id="PRU00289"/>
    </source>
</evidence>
<feature type="binding site" evidence="14">
    <location>
        <begin position="478"/>
        <end position="485"/>
    </location>
    <ligand>
        <name>ATP</name>
        <dbReference type="ChEBI" id="CHEBI:30616"/>
    </ligand>
</feature>
<feature type="transmembrane region" description="Helical" evidence="16">
    <location>
        <begin position="115"/>
        <end position="135"/>
    </location>
</feature>
<dbReference type="SUPFAM" id="SSF52540">
    <property type="entry name" value="P-loop containing nucleoside triphosphate hydrolases"/>
    <property type="match status" value="1"/>
</dbReference>
<keyword evidence="10" id="KW-0238">DNA-binding</keyword>
<evidence type="ECO:0000256" key="12">
    <source>
        <dbReference type="ARBA" id="ARBA00023306"/>
    </source>
</evidence>
<evidence type="ECO:0000256" key="10">
    <source>
        <dbReference type="ARBA" id="ARBA00023125"/>
    </source>
</evidence>
<dbReference type="GO" id="GO:0005524">
    <property type="term" value="F:ATP binding"/>
    <property type="evidence" value="ECO:0007669"/>
    <property type="project" value="UniProtKB-UniRule"/>
</dbReference>
<keyword evidence="3" id="KW-1003">Cell membrane</keyword>
<keyword evidence="4" id="KW-0132">Cell division</keyword>
<dbReference type="InterPro" id="IPR036259">
    <property type="entry name" value="MFS_trans_sf"/>
</dbReference>
<feature type="compositionally biased region" description="Basic and acidic residues" evidence="15">
    <location>
        <begin position="219"/>
        <end position="253"/>
    </location>
</feature>
<accession>A0A7V5RQJ1</accession>
<sequence>MLLAIFPCSTQRQIMAKKKKTSSDSYKPFIGLFLSGMALLLFLAIISYHPDDPVGLNGDRLIPVGNWLGPVGAVIAYFFMQWTFGYAAIIIPLLLFGVGFAILRKTEFRHPLGTPLKALAWMFWLSMGLTMPAALRQGGKLSEYYPGGLIGGWFTGRLVIYTGEIGAVLIFLFLFILLSAISLGGSMERIAVLLARGRNTVLNTLMHWKESYRKRRARKKEEKEFRKKEKVKKDALKKKTPERESPEQVRTEEPPMEADEPFAPEISLSEPMEPEGETAPPIGETPPMDNSTLSPEMGEDFEFEEEVQEEEVDYDDMVRESIARYRFPSIDLLNSPPPNRQTITREELKANAELLEKKLLDFGVKAKVVKVTAGPVITLYELQPAPGVKVSQIVSLENDLALGMEARGIRIIAPIPGKAAVGIEIPNRIPQMVYLRSLIKSEKFNKSDFELPIAVGKAINGESFIVDLVKMPHLLIAGATGAGKSVGINTIICSLLYAVDPGKVKFVLIDPKKLELSPYRELKEQYLLYRPDLDEDVITKPNNAVSMLNTMVLEMERRQERMHHLGVRDIREYNRKILNNPRAYRKTEHQLMPYIVIIIDELADLMMVSAKEIEMPIARLAQMARAGGIHMIVATQRPSVDVITGLIKANLPARLAYQVATKIDSRTILDANGADQLLGNGDLLFKITGTAKPTRLQNPFVAIEEVEAVINHIKKQPKLPYYSLPQPSESRKGMYDEGVGEGADPLYADARAIVVQNQSGSISLLQRRLKIGYSRAARLIDMMEEEGVVGAALGGKPREVLMTLEELNQIS</sequence>
<dbReference type="Gene3D" id="3.40.50.300">
    <property type="entry name" value="P-loop containing nucleotide triphosphate hydrolases"/>
    <property type="match status" value="1"/>
</dbReference>
<dbReference type="InterPro" id="IPR003593">
    <property type="entry name" value="AAA+_ATPase"/>
</dbReference>
<dbReference type="SMART" id="SM00382">
    <property type="entry name" value="AAA"/>
    <property type="match status" value="1"/>
</dbReference>
<dbReference type="InterPro" id="IPR002543">
    <property type="entry name" value="FtsK_dom"/>
</dbReference>
<dbReference type="InterPro" id="IPR050206">
    <property type="entry name" value="FtsK/SpoIIIE/SftA"/>
</dbReference>
<dbReference type="GO" id="GO:0051301">
    <property type="term" value="P:cell division"/>
    <property type="evidence" value="ECO:0007669"/>
    <property type="project" value="UniProtKB-KW"/>
</dbReference>
<dbReference type="InterPro" id="IPR036388">
    <property type="entry name" value="WH-like_DNA-bd_sf"/>
</dbReference>
<dbReference type="EMBL" id="DRLI01000275">
    <property type="protein sequence ID" value="HHM02776.1"/>
    <property type="molecule type" value="Genomic_DNA"/>
</dbReference>
<evidence type="ECO:0000313" key="18">
    <source>
        <dbReference type="EMBL" id="HHM02776.1"/>
    </source>
</evidence>
<dbReference type="Proteomes" id="UP000885771">
    <property type="component" value="Unassembled WGS sequence"/>
</dbReference>
<dbReference type="Pfam" id="PF01580">
    <property type="entry name" value="FtsK_SpoIIIE"/>
    <property type="match status" value="1"/>
</dbReference>
<evidence type="ECO:0000256" key="8">
    <source>
        <dbReference type="ARBA" id="ARBA00022840"/>
    </source>
</evidence>
<comment type="similarity">
    <text evidence="2">Belongs to the FtsK/SpoIIIE/SftA family.</text>
</comment>
<evidence type="ECO:0000256" key="13">
    <source>
        <dbReference type="ARBA" id="ARBA00025923"/>
    </source>
</evidence>
<dbReference type="Pfam" id="PF13491">
    <property type="entry name" value="FtsK_4TM"/>
    <property type="match status" value="1"/>
</dbReference>
<dbReference type="InterPro" id="IPR036390">
    <property type="entry name" value="WH_DNA-bd_sf"/>
</dbReference>
<dbReference type="PROSITE" id="PS50901">
    <property type="entry name" value="FTSK"/>
    <property type="match status" value="1"/>
</dbReference>
<feature type="transmembrane region" description="Helical" evidence="16">
    <location>
        <begin position="158"/>
        <end position="181"/>
    </location>
</feature>
<keyword evidence="5 16" id="KW-0812">Transmembrane</keyword>
<feature type="transmembrane region" description="Helical" evidence="16">
    <location>
        <begin position="86"/>
        <end position="103"/>
    </location>
</feature>
<evidence type="ECO:0000256" key="5">
    <source>
        <dbReference type="ARBA" id="ARBA00022692"/>
    </source>
</evidence>
<keyword evidence="8 14" id="KW-0067">ATP-binding</keyword>
<reference evidence="18" key="1">
    <citation type="journal article" date="2020" name="mSystems">
        <title>Genome- and Community-Level Interaction Insights into Carbon Utilization and Element Cycling Functions of Hydrothermarchaeota in Hydrothermal Sediment.</title>
        <authorList>
            <person name="Zhou Z."/>
            <person name="Liu Y."/>
            <person name="Xu W."/>
            <person name="Pan J."/>
            <person name="Luo Z.H."/>
            <person name="Li M."/>
        </authorList>
    </citation>
    <scope>NUCLEOTIDE SEQUENCE [LARGE SCALE GENOMIC DNA]</scope>
    <source>
        <strain evidence="18">HyVt-460</strain>
    </source>
</reference>
<evidence type="ECO:0000256" key="11">
    <source>
        <dbReference type="ARBA" id="ARBA00023136"/>
    </source>
</evidence>
<evidence type="ECO:0000256" key="15">
    <source>
        <dbReference type="SAM" id="MobiDB-lite"/>
    </source>
</evidence>
<feature type="transmembrane region" description="Helical" evidence="16">
    <location>
        <begin position="61"/>
        <end position="80"/>
    </location>
</feature>
<dbReference type="InterPro" id="IPR018541">
    <property type="entry name" value="Ftsk_gamma"/>
</dbReference>
<dbReference type="InterPro" id="IPR041027">
    <property type="entry name" value="FtsK_alpha"/>
</dbReference>
<dbReference type="SMART" id="SM00843">
    <property type="entry name" value="Ftsk_gamma"/>
    <property type="match status" value="1"/>
</dbReference>
<dbReference type="Pfam" id="PF17854">
    <property type="entry name" value="FtsK_alpha"/>
    <property type="match status" value="1"/>
</dbReference>
<evidence type="ECO:0000256" key="7">
    <source>
        <dbReference type="ARBA" id="ARBA00022829"/>
    </source>
</evidence>
<comment type="subunit">
    <text evidence="13">Homohexamer. Forms a ring that surrounds DNA.</text>
</comment>
<evidence type="ECO:0000259" key="17">
    <source>
        <dbReference type="PROSITE" id="PS50901"/>
    </source>
</evidence>
<name>A0A7V5RQJ1_CALAY</name>
<dbReference type="InterPro" id="IPR027417">
    <property type="entry name" value="P-loop_NTPase"/>
</dbReference>
<organism evidence="18">
    <name type="scientific">Caldithrix abyssi</name>
    <dbReference type="NCBI Taxonomy" id="187145"/>
    <lineage>
        <taxon>Bacteria</taxon>
        <taxon>Pseudomonadati</taxon>
        <taxon>Calditrichota</taxon>
        <taxon>Calditrichia</taxon>
        <taxon>Calditrichales</taxon>
        <taxon>Calditrichaceae</taxon>
        <taxon>Caldithrix</taxon>
    </lineage>
</organism>
<keyword evidence="9 16" id="KW-1133">Transmembrane helix</keyword>
<evidence type="ECO:0000256" key="6">
    <source>
        <dbReference type="ARBA" id="ARBA00022741"/>
    </source>
</evidence>
<comment type="caution">
    <text evidence="18">The sequence shown here is derived from an EMBL/GenBank/DDBJ whole genome shotgun (WGS) entry which is preliminary data.</text>
</comment>
<keyword evidence="11 16" id="KW-0472">Membrane</keyword>
<dbReference type="SUPFAM" id="SSF46785">
    <property type="entry name" value="Winged helix' DNA-binding domain"/>
    <property type="match status" value="1"/>
</dbReference>
<proteinExistence type="inferred from homology"/>
<gene>
    <name evidence="18" type="ORF">ENJ15_07155</name>
</gene>
<dbReference type="GO" id="GO:0003677">
    <property type="term" value="F:DNA binding"/>
    <property type="evidence" value="ECO:0007669"/>
    <property type="project" value="UniProtKB-KW"/>
</dbReference>
<dbReference type="PANTHER" id="PTHR22683">
    <property type="entry name" value="SPORULATION PROTEIN RELATED"/>
    <property type="match status" value="1"/>
</dbReference>
<dbReference type="GO" id="GO:0005886">
    <property type="term" value="C:plasma membrane"/>
    <property type="evidence" value="ECO:0007669"/>
    <property type="project" value="UniProtKB-SubCell"/>
</dbReference>
<evidence type="ECO:0000256" key="2">
    <source>
        <dbReference type="ARBA" id="ARBA00006474"/>
    </source>
</evidence>
<dbReference type="Gene3D" id="1.10.10.10">
    <property type="entry name" value="Winged helix-like DNA-binding domain superfamily/Winged helix DNA-binding domain"/>
    <property type="match status" value="1"/>
</dbReference>
<dbReference type="SUPFAM" id="SSF103473">
    <property type="entry name" value="MFS general substrate transporter"/>
    <property type="match status" value="1"/>
</dbReference>
<dbReference type="PANTHER" id="PTHR22683:SF41">
    <property type="entry name" value="DNA TRANSLOCASE FTSK"/>
    <property type="match status" value="1"/>
</dbReference>
<evidence type="ECO:0000256" key="1">
    <source>
        <dbReference type="ARBA" id="ARBA00004651"/>
    </source>
</evidence>
<keyword evidence="7" id="KW-0159">Chromosome partition</keyword>
<comment type="subcellular location">
    <subcellularLocation>
        <location evidence="1">Cell membrane</location>
        <topology evidence="1">Multi-pass membrane protein</topology>
    </subcellularLocation>
</comment>
<feature type="transmembrane region" description="Helical" evidence="16">
    <location>
        <begin position="29"/>
        <end position="49"/>
    </location>
</feature>
<evidence type="ECO:0000256" key="9">
    <source>
        <dbReference type="ARBA" id="ARBA00022989"/>
    </source>
</evidence>
<feature type="domain" description="FtsK" evidence="17">
    <location>
        <begin position="461"/>
        <end position="666"/>
    </location>
</feature>
<protein>
    <submittedName>
        <fullName evidence="18">DNA translocase FtsK</fullName>
    </submittedName>
</protein>
<dbReference type="Pfam" id="PF09397">
    <property type="entry name" value="FtsK_gamma"/>
    <property type="match status" value="1"/>
</dbReference>
<evidence type="ECO:0000256" key="16">
    <source>
        <dbReference type="SAM" id="Phobius"/>
    </source>
</evidence>
<dbReference type="Gene3D" id="3.30.980.40">
    <property type="match status" value="1"/>
</dbReference>
<dbReference type="GO" id="GO:0007059">
    <property type="term" value="P:chromosome segregation"/>
    <property type="evidence" value="ECO:0007669"/>
    <property type="project" value="UniProtKB-KW"/>
</dbReference>
<keyword evidence="6 14" id="KW-0547">Nucleotide-binding</keyword>
<evidence type="ECO:0000256" key="4">
    <source>
        <dbReference type="ARBA" id="ARBA00022618"/>
    </source>
</evidence>
<evidence type="ECO:0000256" key="3">
    <source>
        <dbReference type="ARBA" id="ARBA00022475"/>
    </source>
</evidence>
<feature type="region of interest" description="Disordered" evidence="15">
    <location>
        <begin position="219"/>
        <end position="288"/>
    </location>
</feature>
<keyword evidence="12" id="KW-0131">Cell cycle</keyword>